<dbReference type="Proteomes" id="UP000782610">
    <property type="component" value="Unassembled WGS sequence"/>
</dbReference>
<dbReference type="PANTHER" id="PTHR43377">
    <property type="entry name" value="BILIVERDIN REDUCTASE A"/>
    <property type="match status" value="1"/>
</dbReference>
<dbReference type="SUPFAM" id="SSF51735">
    <property type="entry name" value="NAD(P)-binding Rossmann-fold domains"/>
    <property type="match status" value="1"/>
</dbReference>
<dbReference type="PANTHER" id="PTHR43377:SF1">
    <property type="entry name" value="BILIVERDIN REDUCTASE A"/>
    <property type="match status" value="1"/>
</dbReference>
<accession>A0A933L481</accession>
<name>A0A933L481_9HYPH</name>
<evidence type="ECO:0000259" key="2">
    <source>
        <dbReference type="Pfam" id="PF22725"/>
    </source>
</evidence>
<organism evidence="3 4">
    <name type="scientific">Devosia nanyangense</name>
    <dbReference type="NCBI Taxonomy" id="1228055"/>
    <lineage>
        <taxon>Bacteria</taxon>
        <taxon>Pseudomonadati</taxon>
        <taxon>Pseudomonadota</taxon>
        <taxon>Alphaproteobacteria</taxon>
        <taxon>Hyphomicrobiales</taxon>
        <taxon>Devosiaceae</taxon>
        <taxon>Devosia</taxon>
    </lineage>
</organism>
<feature type="domain" description="Gfo/Idh/MocA-like oxidoreductase N-terminal" evidence="1">
    <location>
        <begin position="4"/>
        <end position="119"/>
    </location>
</feature>
<dbReference type="SUPFAM" id="SSF55347">
    <property type="entry name" value="Glyceraldehyde-3-phosphate dehydrogenase-like, C-terminal domain"/>
    <property type="match status" value="1"/>
</dbReference>
<dbReference type="Gene3D" id="3.30.360.10">
    <property type="entry name" value="Dihydrodipicolinate Reductase, domain 2"/>
    <property type="match status" value="1"/>
</dbReference>
<dbReference type="GO" id="GO:0000166">
    <property type="term" value="F:nucleotide binding"/>
    <property type="evidence" value="ECO:0007669"/>
    <property type="project" value="InterPro"/>
</dbReference>
<dbReference type="InterPro" id="IPR051450">
    <property type="entry name" value="Gfo/Idh/MocA_Oxidoreductases"/>
</dbReference>
<protein>
    <submittedName>
        <fullName evidence="3">Gfo/Idh/MocA family oxidoreductase</fullName>
    </submittedName>
</protein>
<gene>
    <name evidence="3" type="ORF">HY834_13265</name>
</gene>
<feature type="domain" description="GFO/IDH/MocA-like oxidoreductase" evidence="2">
    <location>
        <begin position="131"/>
        <end position="253"/>
    </location>
</feature>
<evidence type="ECO:0000313" key="3">
    <source>
        <dbReference type="EMBL" id="MBI4922710.1"/>
    </source>
</evidence>
<dbReference type="Pfam" id="PF22725">
    <property type="entry name" value="GFO_IDH_MocA_C3"/>
    <property type="match status" value="1"/>
</dbReference>
<dbReference type="InterPro" id="IPR036291">
    <property type="entry name" value="NAD(P)-bd_dom_sf"/>
</dbReference>
<dbReference type="Gene3D" id="3.40.50.720">
    <property type="entry name" value="NAD(P)-binding Rossmann-like Domain"/>
    <property type="match status" value="1"/>
</dbReference>
<comment type="caution">
    <text evidence="3">The sequence shown here is derived from an EMBL/GenBank/DDBJ whole genome shotgun (WGS) entry which is preliminary data.</text>
</comment>
<proteinExistence type="predicted"/>
<evidence type="ECO:0000313" key="4">
    <source>
        <dbReference type="Proteomes" id="UP000782610"/>
    </source>
</evidence>
<dbReference type="AlphaFoldDB" id="A0A933L481"/>
<dbReference type="Pfam" id="PF01408">
    <property type="entry name" value="GFO_IDH_MocA"/>
    <property type="match status" value="1"/>
</dbReference>
<dbReference type="InterPro" id="IPR055170">
    <property type="entry name" value="GFO_IDH_MocA-like_dom"/>
</dbReference>
<reference evidence="3" key="1">
    <citation type="submission" date="2020-07" db="EMBL/GenBank/DDBJ databases">
        <title>Huge and variable diversity of episymbiotic CPR bacteria and DPANN archaea in groundwater ecosystems.</title>
        <authorList>
            <person name="He C.Y."/>
            <person name="Keren R."/>
            <person name="Whittaker M."/>
            <person name="Farag I.F."/>
            <person name="Doudna J."/>
            <person name="Cate J.H.D."/>
            <person name="Banfield J.F."/>
        </authorList>
    </citation>
    <scope>NUCLEOTIDE SEQUENCE</scope>
    <source>
        <strain evidence="3">NC_groundwater_1586_Pr3_B-0.1um_66_15</strain>
    </source>
</reference>
<dbReference type="InterPro" id="IPR000683">
    <property type="entry name" value="Gfo/Idh/MocA-like_OxRdtase_N"/>
</dbReference>
<evidence type="ECO:0000259" key="1">
    <source>
        <dbReference type="Pfam" id="PF01408"/>
    </source>
</evidence>
<dbReference type="EMBL" id="JACRAF010000037">
    <property type="protein sequence ID" value="MBI4922710.1"/>
    <property type="molecule type" value="Genomic_DNA"/>
</dbReference>
<sequence length="340" mass="36992">MAELRIAILGSGYMGRTHAECITRHVTRAKLVAISGGRRAPGLAADYGAAYEPTYEALLARGDVDSVLVATPHADHCAQVMAAAEAGKHVLVEKPMATSVADCTRMIEACDRAGVRLEVIQTQRFRGALWRTRKLIADGAIGKIRMLQGRSLFTSYVVDSSPWAGEDAHGGAFLDTGVHFFDLMRFLTGAEPQSVFATLKTFGEVPYGGLNAMTQLTFADGAIAQHWMSYQIPKPSLPNSEHRYVIVGETGMIDVDAYGKVQLAKDDQWTTVWEQPPIDYVNRPLDPVRLEAFFTQTQAFVDDVLDDRPATVSGAEGRAAVALVEAAWRSSRLGVPVQLI</sequence>